<dbReference type="STRING" id="1798561.A3B87_02305"/>
<comment type="caution">
    <text evidence="3">The sequence shown here is derived from an EMBL/GenBank/DDBJ whole genome shotgun (WGS) entry which is preliminary data.</text>
</comment>
<reference evidence="3 4" key="1">
    <citation type="journal article" date="2016" name="Nat. Commun.">
        <title>Thousands of microbial genomes shed light on interconnected biogeochemical processes in an aquifer system.</title>
        <authorList>
            <person name="Anantharaman K."/>
            <person name="Brown C.T."/>
            <person name="Hug L.A."/>
            <person name="Sharon I."/>
            <person name="Castelle C.J."/>
            <person name="Probst A.J."/>
            <person name="Thomas B.C."/>
            <person name="Singh A."/>
            <person name="Wilkins M.J."/>
            <person name="Karaoz U."/>
            <person name="Brodie E.L."/>
            <person name="Williams K.H."/>
            <person name="Hubbard S.S."/>
            <person name="Banfield J.F."/>
        </authorList>
    </citation>
    <scope>NUCLEOTIDE SEQUENCE [LARGE SCALE GENOMIC DNA]</scope>
</reference>
<dbReference type="InterPro" id="IPR028098">
    <property type="entry name" value="Glyco_trans_4-like_N"/>
</dbReference>
<accession>A0A1F6FP54</accession>
<evidence type="ECO:0000313" key="4">
    <source>
        <dbReference type="Proteomes" id="UP000179136"/>
    </source>
</evidence>
<name>A0A1F6FP54_9BACT</name>
<evidence type="ECO:0008006" key="5">
    <source>
        <dbReference type="Google" id="ProtNLM"/>
    </source>
</evidence>
<feature type="domain" description="Glycosyl transferase family 1" evidence="1">
    <location>
        <begin position="198"/>
        <end position="337"/>
    </location>
</feature>
<dbReference type="EMBL" id="MFMW01000004">
    <property type="protein sequence ID" value="OGG87634.1"/>
    <property type="molecule type" value="Genomic_DNA"/>
</dbReference>
<feature type="domain" description="Glycosyltransferase subfamily 4-like N-terminal" evidence="2">
    <location>
        <begin position="14"/>
        <end position="189"/>
    </location>
</feature>
<evidence type="ECO:0000259" key="1">
    <source>
        <dbReference type="Pfam" id="PF00534"/>
    </source>
</evidence>
<dbReference type="Pfam" id="PF13439">
    <property type="entry name" value="Glyco_transf_4"/>
    <property type="match status" value="1"/>
</dbReference>
<organism evidence="3 4">
    <name type="scientific">Candidatus Kuenenbacteria bacterium RIFCSPHIGHO2_02_FULL_39_13</name>
    <dbReference type="NCBI Taxonomy" id="1798561"/>
    <lineage>
        <taxon>Bacteria</taxon>
        <taxon>Candidatus Kueneniibacteriota</taxon>
    </lineage>
</organism>
<dbReference type="PANTHER" id="PTHR45947:SF3">
    <property type="entry name" value="SULFOQUINOVOSYL TRANSFERASE SQD2"/>
    <property type="match status" value="1"/>
</dbReference>
<evidence type="ECO:0000259" key="2">
    <source>
        <dbReference type="Pfam" id="PF13439"/>
    </source>
</evidence>
<dbReference type="SUPFAM" id="SSF53756">
    <property type="entry name" value="UDP-Glycosyltransferase/glycogen phosphorylase"/>
    <property type="match status" value="1"/>
</dbReference>
<dbReference type="InterPro" id="IPR001296">
    <property type="entry name" value="Glyco_trans_1"/>
</dbReference>
<dbReference type="Gene3D" id="3.40.50.2000">
    <property type="entry name" value="Glycogen Phosphorylase B"/>
    <property type="match status" value="2"/>
</dbReference>
<dbReference type="Proteomes" id="UP000179136">
    <property type="component" value="Unassembled WGS sequence"/>
</dbReference>
<proteinExistence type="predicted"/>
<gene>
    <name evidence="3" type="ORF">A3B87_02305</name>
</gene>
<sequence>MKIALVHDYLTQLGGAEKVLQNLQEVFKDSPVFVLVSDKKISGQIFKQTRIATSWLQNMPFAISHYQWYLTLMPRAVESYRLNDFDVIISSASSIAKAVQPRPEALHICYCHTPTRYLWHDAQHYVEELKYNKLVKKIIPLFLKHLRHWDLLAARRVNYFIANSRLVQGRIKKYYGRESQIIYPPVDTQKFYISQRLDNYYLAGGRLVAYKRHDLAIRAFNKLGIKLKIFGSGPDYPRLKKMAFKNIEFLGNVSDNDQAELYGRSLAFINPQVEDFGITAVESMAAGRPVIAYQAGGALETVVPDISGEFFDEQIWESLASQIIHFKPEKFNSRMIKAHAERFNSARFKQEIKDYIGQLINDYEINRVFKIK</sequence>
<dbReference type="Pfam" id="PF00534">
    <property type="entry name" value="Glycos_transf_1"/>
    <property type="match status" value="1"/>
</dbReference>
<dbReference type="GO" id="GO:0016757">
    <property type="term" value="F:glycosyltransferase activity"/>
    <property type="evidence" value="ECO:0007669"/>
    <property type="project" value="InterPro"/>
</dbReference>
<dbReference type="PANTHER" id="PTHR45947">
    <property type="entry name" value="SULFOQUINOVOSYL TRANSFERASE SQD2"/>
    <property type="match status" value="1"/>
</dbReference>
<protein>
    <recommendedName>
        <fullName evidence="5">Glycosyl transferase family 1 domain-containing protein</fullName>
    </recommendedName>
</protein>
<dbReference type="InterPro" id="IPR050194">
    <property type="entry name" value="Glycosyltransferase_grp1"/>
</dbReference>
<dbReference type="AlphaFoldDB" id="A0A1F6FP54"/>
<evidence type="ECO:0000313" key="3">
    <source>
        <dbReference type="EMBL" id="OGG87634.1"/>
    </source>
</evidence>